<dbReference type="KEGG" id="snl:BJD96_13125"/>
<dbReference type="NCBIfam" id="NF033193">
    <property type="entry name" value="lipo_NDxxF"/>
    <property type="match status" value="1"/>
</dbReference>
<dbReference type="InterPro" id="IPR047903">
    <property type="entry name" value="NDxxF_lipo"/>
</dbReference>
<gene>
    <name evidence="3" type="ORF">J3T88_09790</name>
    <name evidence="4" type="ORF">NCTC13834_02622</name>
</gene>
<keyword evidence="4" id="KW-0449">Lipoprotein</keyword>
<proteinExistence type="predicted"/>
<keyword evidence="6" id="KW-1185">Reference proteome</keyword>
<evidence type="ECO:0000256" key="2">
    <source>
        <dbReference type="SAM" id="SignalP"/>
    </source>
</evidence>
<dbReference type="EMBL" id="JAFNLT010000008">
    <property type="protein sequence ID" value="MBO1227593.1"/>
    <property type="molecule type" value="Genomic_DNA"/>
</dbReference>
<reference evidence="3 6" key="2">
    <citation type="submission" date="2021-03" db="EMBL/GenBank/DDBJ databases">
        <title>Staphylococci and Mammaliicocci in bats.</title>
        <authorList>
            <person name="Fountain K."/>
        </authorList>
    </citation>
    <scope>NUCLEOTIDE SEQUENCE [LARGE SCALE GENOMIC DNA]</scope>
    <source>
        <strain evidence="3 6">18_1_E_SW</strain>
    </source>
</reference>
<protein>
    <submittedName>
        <fullName evidence="3">NDxxF motif lipoprotein</fullName>
    </submittedName>
    <submittedName>
        <fullName evidence="4">Putative lipoprotein</fullName>
    </submittedName>
</protein>
<keyword evidence="2" id="KW-0732">Signal</keyword>
<name>A0A291JN47_9STAP</name>
<dbReference type="RefSeq" id="WP_096823959.1">
    <property type="nucleotide sequence ID" value="NZ_BMCF01000003.1"/>
</dbReference>
<organism evidence="4 5">
    <name type="scientific">Staphylococcus nepalensis</name>
    <dbReference type="NCBI Taxonomy" id="214473"/>
    <lineage>
        <taxon>Bacteria</taxon>
        <taxon>Bacillati</taxon>
        <taxon>Bacillota</taxon>
        <taxon>Bacilli</taxon>
        <taxon>Bacillales</taxon>
        <taxon>Staphylococcaceae</taxon>
        <taxon>Staphylococcus</taxon>
    </lineage>
</organism>
<dbReference type="Proteomes" id="UP000664081">
    <property type="component" value="Unassembled WGS sequence"/>
</dbReference>
<dbReference type="Proteomes" id="UP000254412">
    <property type="component" value="Unassembled WGS sequence"/>
</dbReference>
<feature type="compositionally biased region" description="Basic and acidic residues" evidence="1">
    <location>
        <begin position="28"/>
        <end position="42"/>
    </location>
</feature>
<evidence type="ECO:0000313" key="6">
    <source>
        <dbReference type="Proteomes" id="UP000664081"/>
    </source>
</evidence>
<feature type="chain" id="PRO_5043153735" evidence="2">
    <location>
        <begin position="19"/>
        <end position="206"/>
    </location>
</feature>
<reference evidence="4 5" key="1">
    <citation type="submission" date="2018-06" db="EMBL/GenBank/DDBJ databases">
        <authorList>
            <consortium name="Pathogen Informatics"/>
            <person name="Doyle S."/>
        </authorList>
    </citation>
    <scope>NUCLEOTIDE SEQUENCE [LARGE SCALE GENOMIC DNA]</scope>
    <source>
        <strain evidence="4 5">NCTC13834</strain>
    </source>
</reference>
<evidence type="ECO:0000313" key="4">
    <source>
        <dbReference type="EMBL" id="SUM56215.1"/>
    </source>
</evidence>
<dbReference type="PROSITE" id="PS51257">
    <property type="entry name" value="PROKAR_LIPOPROTEIN"/>
    <property type="match status" value="1"/>
</dbReference>
<evidence type="ECO:0000313" key="3">
    <source>
        <dbReference type="EMBL" id="MBO1227593.1"/>
    </source>
</evidence>
<accession>A0A291JN47</accession>
<evidence type="ECO:0000256" key="1">
    <source>
        <dbReference type="SAM" id="MobiDB-lite"/>
    </source>
</evidence>
<dbReference type="AlphaFoldDB" id="A0A291JN47"/>
<dbReference type="EMBL" id="UHDS01000001">
    <property type="protein sequence ID" value="SUM56215.1"/>
    <property type="molecule type" value="Genomic_DNA"/>
</dbReference>
<evidence type="ECO:0000313" key="5">
    <source>
        <dbReference type="Proteomes" id="UP000254412"/>
    </source>
</evidence>
<sequence>MKKSIFLSLVLMLTAILAACSNEDSNDDQQHSDRHAPTDVKKLTENDIFSSNKTDEAISEEEMNKAIKKYLDVNSDIIDNKYLIQYKLDKQTGTDTKITDAQAKRLSDLSHNAIKNDVRFEKFVKENHLPKGYKTHVDRIITYFTALNSTIKDADKQIEEVNYQPQNKLNVVDVSTEYAGDVNGKQQEKIKKFLKEKGIKSDAVDK</sequence>
<feature type="region of interest" description="Disordered" evidence="1">
    <location>
        <begin position="23"/>
        <end position="42"/>
    </location>
</feature>
<feature type="signal peptide" evidence="2">
    <location>
        <begin position="1"/>
        <end position="18"/>
    </location>
</feature>